<reference evidence="3" key="1">
    <citation type="journal article" date="2011" name="Nature">
        <title>Genome sequence and analysis of the tuber crop potato.</title>
        <authorList>
            <consortium name="The Potato Genome Sequencing Consortium"/>
        </authorList>
    </citation>
    <scope>NUCLEOTIDE SEQUENCE [LARGE SCALE GENOMIC DNA]</scope>
    <source>
        <strain evidence="3">cv. DM1-3 516 R44</strain>
    </source>
</reference>
<evidence type="ECO:0000313" key="2">
    <source>
        <dbReference type="EnsemblPlants" id="PGSC0003DMT400090613"/>
    </source>
</evidence>
<dbReference type="InParanoid" id="M1DKS6"/>
<reference evidence="2" key="2">
    <citation type="submission" date="2015-06" db="UniProtKB">
        <authorList>
            <consortium name="EnsemblPlants"/>
        </authorList>
    </citation>
    <scope>IDENTIFICATION</scope>
    <source>
        <strain evidence="2">DM1-3 516 R44</strain>
    </source>
</reference>
<proteinExistence type="predicted"/>
<evidence type="ECO:0000313" key="3">
    <source>
        <dbReference type="Proteomes" id="UP000011115"/>
    </source>
</evidence>
<dbReference type="Gramene" id="PGSC0003DMT400090613">
    <property type="protein sequence ID" value="PGSC0003DMT400090613"/>
    <property type="gene ID" value="PGSC0003DMG400040184"/>
</dbReference>
<feature type="compositionally biased region" description="Low complexity" evidence="1">
    <location>
        <begin position="117"/>
        <end position="144"/>
    </location>
</feature>
<name>M1DKS6_SOLTU</name>
<evidence type="ECO:0008006" key="4">
    <source>
        <dbReference type="Google" id="ProtNLM"/>
    </source>
</evidence>
<dbReference type="EnsemblPlants" id="PGSC0003DMT400090613">
    <property type="protein sequence ID" value="PGSC0003DMT400090613"/>
    <property type="gene ID" value="PGSC0003DMG400040184"/>
</dbReference>
<dbReference type="AlphaFoldDB" id="M1DKS6"/>
<feature type="compositionally biased region" description="Basic and acidic residues" evidence="1">
    <location>
        <begin position="81"/>
        <end position="92"/>
    </location>
</feature>
<sequence>MAKMMTQMDLLTKHVTGSGSKAVNAVGVSGVNPDEAYFEAMYNEKVHFLANQAGDGHEGQAELDITSIPSVDQGRIEAKYPRDEVERKREASVDTSLAVDVDMLEADTTPFTHAGEPSDTPSLSTSSTSAPTTTVATATSPLYC</sequence>
<dbReference type="PaxDb" id="4113-PGSC0003DMT400090613"/>
<keyword evidence="3" id="KW-1185">Reference proteome</keyword>
<protein>
    <recommendedName>
        <fullName evidence="4">Integrase core domain containing protein</fullName>
    </recommendedName>
</protein>
<feature type="region of interest" description="Disordered" evidence="1">
    <location>
        <begin position="81"/>
        <end position="144"/>
    </location>
</feature>
<organism evidence="2 3">
    <name type="scientific">Solanum tuberosum</name>
    <name type="common">Potato</name>
    <dbReference type="NCBI Taxonomy" id="4113"/>
    <lineage>
        <taxon>Eukaryota</taxon>
        <taxon>Viridiplantae</taxon>
        <taxon>Streptophyta</taxon>
        <taxon>Embryophyta</taxon>
        <taxon>Tracheophyta</taxon>
        <taxon>Spermatophyta</taxon>
        <taxon>Magnoliopsida</taxon>
        <taxon>eudicotyledons</taxon>
        <taxon>Gunneridae</taxon>
        <taxon>Pentapetalae</taxon>
        <taxon>asterids</taxon>
        <taxon>lamiids</taxon>
        <taxon>Solanales</taxon>
        <taxon>Solanaceae</taxon>
        <taxon>Solanoideae</taxon>
        <taxon>Solaneae</taxon>
        <taxon>Solanum</taxon>
    </lineage>
</organism>
<dbReference type="Proteomes" id="UP000011115">
    <property type="component" value="Unassembled WGS sequence"/>
</dbReference>
<evidence type="ECO:0000256" key="1">
    <source>
        <dbReference type="SAM" id="MobiDB-lite"/>
    </source>
</evidence>
<accession>M1DKS6</accession>
<dbReference type="HOGENOM" id="CLU_1799904_0_0_1"/>